<comment type="caution">
    <text evidence="1">The sequence shown here is derived from an EMBL/GenBank/DDBJ whole genome shotgun (WGS) entry which is preliminary data.</text>
</comment>
<keyword evidence="2" id="KW-1185">Reference proteome</keyword>
<dbReference type="Proteomes" id="UP000325081">
    <property type="component" value="Unassembled WGS sequence"/>
</dbReference>
<sequence>MRCEGIEVSCVRRTFAMMGALAWQQSIHYWFGLEWIKCCQKEPNPTIQGNHKNTQNFIRGMLRSSHMRIQSHKESSTIKVLLLLYSSAGVNLSKAEGLDPYIFQVTAV</sequence>
<proteinExistence type="predicted"/>
<accession>A0A5A7QB87</accession>
<dbReference type="AlphaFoldDB" id="A0A5A7QB87"/>
<dbReference type="EMBL" id="BKCP01006360">
    <property type="protein sequence ID" value="GER42470.1"/>
    <property type="molecule type" value="Genomic_DNA"/>
</dbReference>
<name>A0A5A7QB87_STRAF</name>
<evidence type="ECO:0000313" key="1">
    <source>
        <dbReference type="EMBL" id="GER42470.1"/>
    </source>
</evidence>
<protein>
    <submittedName>
        <fullName evidence="1">Alpha-tocopherol transfer protein-like</fullName>
    </submittedName>
</protein>
<evidence type="ECO:0000313" key="2">
    <source>
        <dbReference type="Proteomes" id="UP000325081"/>
    </source>
</evidence>
<reference evidence="2" key="1">
    <citation type="journal article" date="2019" name="Curr. Biol.">
        <title>Genome Sequence of Striga asiatica Provides Insight into the Evolution of Plant Parasitism.</title>
        <authorList>
            <person name="Yoshida S."/>
            <person name="Kim S."/>
            <person name="Wafula E.K."/>
            <person name="Tanskanen J."/>
            <person name="Kim Y.M."/>
            <person name="Honaas L."/>
            <person name="Yang Z."/>
            <person name="Spallek T."/>
            <person name="Conn C.E."/>
            <person name="Ichihashi Y."/>
            <person name="Cheong K."/>
            <person name="Cui S."/>
            <person name="Der J.P."/>
            <person name="Gundlach H."/>
            <person name="Jiao Y."/>
            <person name="Hori C."/>
            <person name="Ishida J.K."/>
            <person name="Kasahara H."/>
            <person name="Kiba T."/>
            <person name="Kim M.S."/>
            <person name="Koo N."/>
            <person name="Laohavisit A."/>
            <person name="Lee Y.H."/>
            <person name="Lumba S."/>
            <person name="McCourt P."/>
            <person name="Mortimer J.C."/>
            <person name="Mutuku J.M."/>
            <person name="Nomura T."/>
            <person name="Sasaki-Sekimoto Y."/>
            <person name="Seto Y."/>
            <person name="Wang Y."/>
            <person name="Wakatake T."/>
            <person name="Sakakibara H."/>
            <person name="Demura T."/>
            <person name="Yamaguchi S."/>
            <person name="Yoneyama K."/>
            <person name="Manabe R.I."/>
            <person name="Nelson D.C."/>
            <person name="Schulman A.H."/>
            <person name="Timko M.P."/>
            <person name="dePamphilis C.W."/>
            <person name="Choi D."/>
            <person name="Shirasu K."/>
        </authorList>
    </citation>
    <scope>NUCLEOTIDE SEQUENCE [LARGE SCALE GENOMIC DNA]</scope>
    <source>
        <strain evidence="2">cv. UVA1</strain>
    </source>
</reference>
<gene>
    <name evidence="1" type="ORF">STAS_19259</name>
</gene>
<organism evidence="1 2">
    <name type="scientific">Striga asiatica</name>
    <name type="common">Asiatic witchweed</name>
    <name type="synonym">Buchnera asiatica</name>
    <dbReference type="NCBI Taxonomy" id="4170"/>
    <lineage>
        <taxon>Eukaryota</taxon>
        <taxon>Viridiplantae</taxon>
        <taxon>Streptophyta</taxon>
        <taxon>Embryophyta</taxon>
        <taxon>Tracheophyta</taxon>
        <taxon>Spermatophyta</taxon>
        <taxon>Magnoliopsida</taxon>
        <taxon>eudicotyledons</taxon>
        <taxon>Gunneridae</taxon>
        <taxon>Pentapetalae</taxon>
        <taxon>asterids</taxon>
        <taxon>lamiids</taxon>
        <taxon>Lamiales</taxon>
        <taxon>Orobanchaceae</taxon>
        <taxon>Buchnereae</taxon>
        <taxon>Striga</taxon>
    </lineage>
</organism>